<dbReference type="PATRIC" id="fig|29290.4.peg.4384"/>
<evidence type="ECO:0000259" key="7">
    <source>
        <dbReference type="PROSITE" id="PS50109"/>
    </source>
</evidence>
<gene>
    <name evidence="10" type="ORF">MBAV_003308</name>
</gene>
<dbReference type="PROSITE" id="PS50109">
    <property type="entry name" value="HIS_KIN"/>
    <property type="match status" value="1"/>
</dbReference>
<dbReference type="EC" id="2.7.13.3" evidence="2"/>
<reference evidence="10 11" key="1">
    <citation type="submission" date="2015-02" db="EMBL/GenBank/DDBJ databases">
        <title>Single-cell genomics of uncultivated deep-branching MTB reveals a conserved set of magnetosome genes.</title>
        <authorList>
            <person name="Kolinko S."/>
            <person name="Richter M."/>
            <person name="Glockner F.O."/>
            <person name="Brachmann A."/>
            <person name="Schuler D."/>
        </authorList>
    </citation>
    <scope>NUCLEOTIDE SEQUENCE [LARGE SCALE GENOMIC DNA]</scope>
    <source>
        <strain evidence="10">TM-1</strain>
    </source>
</reference>
<comment type="catalytic activity">
    <reaction evidence="1">
        <text>ATP + protein L-histidine = ADP + protein N-phospho-L-histidine.</text>
        <dbReference type="EC" id="2.7.13.3"/>
    </reaction>
</comment>
<evidence type="ECO:0000256" key="4">
    <source>
        <dbReference type="ARBA" id="ARBA00022679"/>
    </source>
</evidence>
<keyword evidence="6" id="KW-1133">Transmembrane helix</keyword>
<dbReference type="EMBL" id="LACI01001422">
    <property type="protein sequence ID" value="KJU84501.1"/>
    <property type="molecule type" value="Genomic_DNA"/>
</dbReference>
<feature type="transmembrane region" description="Helical" evidence="6">
    <location>
        <begin position="59"/>
        <end position="80"/>
    </location>
</feature>
<evidence type="ECO:0000313" key="11">
    <source>
        <dbReference type="Proteomes" id="UP000033423"/>
    </source>
</evidence>
<dbReference type="InterPro" id="IPR035965">
    <property type="entry name" value="PAS-like_dom_sf"/>
</dbReference>
<feature type="domain" description="PAS" evidence="8">
    <location>
        <begin position="244"/>
        <end position="295"/>
    </location>
</feature>
<dbReference type="InterPro" id="IPR003594">
    <property type="entry name" value="HATPase_dom"/>
</dbReference>
<dbReference type="SMART" id="SM00387">
    <property type="entry name" value="HATPase_c"/>
    <property type="match status" value="1"/>
</dbReference>
<proteinExistence type="predicted"/>
<feature type="domain" description="Histidine kinase" evidence="7">
    <location>
        <begin position="627"/>
        <end position="820"/>
    </location>
</feature>
<evidence type="ECO:0000256" key="6">
    <source>
        <dbReference type="SAM" id="Phobius"/>
    </source>
</evidence>
<accession>A0A0F3GRH0</accession>
<keyword evidence="11" id="KW-1185">Reference proteome</keyword>
<feature type="domain" description="PAC" evidence="9">
    <location>
        <begin position="188"/>
        <end position="243"/>
    </location>
</feature>
<dbReference type="InterPro" id="IPR000014">
    <property type="entry name" value="PAS"/>
</dbReference>
<evidence type="ECO:0000256" key="2">
    <source>
        <dbReference type="ARBA" id="ARBA00012438"/>
    </source>
</evidence>
<dbReference type="NCBIfam" id="TIGR00229">
    <property type="entry name" value="sensory_box"/>
    <property type="match status" value="4"/>
</dbReference>
<evidence type="ECO:0000259" key="8">
    <source>
        <dbReference type="PROSITE" id="PS50112"/>
    </source>
</evidence>
<keyword evidence="6" id="KW-0812">Transmembrane</keyword>
<organism evidence="10 11">
    <name type="scientific">Candidatus Magnetobacterium bavaricum</name>
    <dbReference type="NCBI Taxonomy" id="29290"/>
    <lineage>
        <taxon>Bacteria</taxon>
        <taxon>Pseudomonadati</taxon>
        <taxon>Nitrospirota</taxon>
        <taxon>Thermodesulfovibrionia</taxon>
        <taxon>Thermodesulfovibrionales</taxon>
        <taxon>Candidatus Magnetobacteriaceae</taxon>
        <taxon>Candidatus Magnetobacterium</taxon>
    </lineage>
</organism>
<dbReference type="InterPro" id="IPR005467">
    <property type="entry name" value="His_kinase_dom"/>
</dbReference>
<dbReference type="Gene3D" id="2.10.70.100">
    <property type="match status" value="2"/>
</dbReference>
<feature type="domain" description="PAS" evidence="8">
    <location>
        <begin position="396"/>
        <end position="441"/>
    </location>
</feature>
<keyword evidence="5 10" id="KW-0418">Kinase</keyword>
<dbReference type="InterPro" id="IPR052162">
    <property type="entry name" value="Sensor_kinase/Photoreceptor"/>
</dbReference>
<dbReference type="Pfam" id="PF07568">
    <property type="entry name" value="HisKA_2"/>
    <property type="match status" value="1"/>
</dbReference>
<dbReference type="InterPro" id="IPR001610">
    <property type="entry name" value="PAC"/>
</dbReference>
<name>A0A0F3GRH0_9BACT</name>
<dbReference type="InterPro" id="IPR011495">
    <property type="entry name" value="Sig_transdc_His_kin_sub2_dim/P"/>
</dbReference>
<keyword evidence="4" id="KW-0808">Transferase</keyword>
<dbReference type="SMART" id="SM00086">
    <property type="entry name" value="PAC"/>
    <property type="match status" value="3"/>
</dbReference>
<dbReference type="Pfam" id="PF08447">
    <property type="entry name" value="PAS_3"/>
    <property type="match status" value="2"/>
</dbReference>
<dbReference type="Pfam" id="PF02518">
    <property type="entry name" value="HATPase_c"/>
    <property type="match status" value="1"/>
</dbReference>
<evidence type="ECO:0000256" key="3">
    <source>
        <dbReference type="ARBA" id="ARBA00022553"/>
    </source>
</evidence>
<dbReference type="Proteomes" id="UP000033423">
    <property type="component" value="Unassembled WGS sequence"/>
</dbReference>
<feature type="domain" description="PAC" evidence="9">
    <location>
        <begin position="317"/>
        <end position="368"/>
    </location>
</feature>
<dbReference type="PANTHER" id="PTHR43304">
    <property type="entry name" value="PHYTOCHROME-LIKE PROTEIN CPH1"/>
    <property type="match status" value="1"/>
</dbReference>
<evidence type="ECO:0000256" key="1">
    <source>
        <dbReference type="ARBA" id="ARBA00000085"/>
    </source>
</evidence>
<dbReference type="Pfam" id="PF13426">
    <property type="entry name" value="PAS_9"/>
    <property type="match status" value="1"/>
</dbReference>
<dbReference type="Gene3D" id="3.30.565.10">
    <property type="entry name" value="Histidine kinase-like ATPase, C-terminal domain"/>
    <property type="match status" value="1"/>
</dbReference>
<dbReference type="PROSITE" id="PS50112">
    <property type="entry name" value="PAS"/>
    <property type="match status" value="3"/>
</dbReference>
<protein>
    <recommendedName>
        <fullName evidence="2">histidine kinase</fullName>
        <ecNumber evidence="2">2.7.13.3</ecNumber>
    </recommendedName>
</protein>
<dbReference type="InterPro" id="IPR036890">
    <property type="entry name" value="HATPase_C_sf"/>
</dbReference>
<feature type="domain" description="PAC" evidence="9">
    <location>
        <begin position="566"/>
        <end position="616"/>
    </location>
</feature>
<dbReference type="InterPro" id="IPR000700">
    <property type="entry name" value="PAS-assoc_C"/>
</dbReference>
<dbReference type="InterPro" id="IPR013656">
    <property type="entry name" value="PAS_4"/>
</dbReference>
<comment type="caution">
    <text evidence="10">The sequence shown here is derived from an EMBL/GenBank/DDBJ whole genome shotgun (WGS) entry which is preliminary data.</text>
</comment>
<dbReference type="Gene3D" id="3.30.450.20">
    <property type="entry name" value="PAS domain"/>
    <property type="match status" value="4"/>
</dbReference>
<evidence type="ECO:0000256" key="5">
    <source>
        <dbReference type="ARBA" id="ARBA00022777"/>
    </source>
</evidence>
<dbReference type="PANTHER" id="PTHR43304:SF1">
    <property type="entry name" value="PAC DOMAIN-CONTAINING PROTEIN"/>
    <property type="match status" value="1"/>
</dbReference>
<dbReference type="SUPFAM" id="SSF55785">
    <property type="entry name" value="PYP-like sensor domain (PAS domain)"/>
    <property type="match status" value="4"/>
</dbReference>
<dbReference type="SMART" id="SM00091">
    <property type="entry name" value="PAS"/>
    <property type="match status" value="4"/>
</dbReference>
<dbReference type="CDD" id="cd00130">
    <property type="entry name" value="PAS"/>
    <property type="match status" value="4"/>
</dbReference>
<feature type="domain" description="PAS" evidence="8">
    <location>
        <begin position="135"/>
        <end position="190"/>
    </location>
</feature>
<dbReference type="Pfam" id="PF08448">
    <property type="entry name" value="PAS_4"/>
    <property type="match status" value="1"/>
</dbReference>
<keyword evidence="3" id="KW-0597">Phosphoprotein</keyword>
<feature type="domain" description="PAC" evidence="9">
    <location>
        <begin position="444"/>
        <end position="496"/>
    </location>
</feature>
<dbReference type="InterPro" id="IPR013655">
    <property type="entry name" value="PAS_fold_3"/>
</dbReference>
<dbReference type="GO" id="GO:0004673">
    <property type="term" value="F:protein histidine kinase activity"/>
    <property type="evidence" value="ECO:0007669"/>
    <property type="project" value="UniProtKB-EC"/>
</dbReference>
<sequence length="821" mass="93523">MERRSFALAHQGKHKEAYALLNTDEYMRLKEIYTAGMKKTTTAAKMVIANDIGKFHSRFVFFVVIGAMSVIALLVVWFYAIKHARRWAVELTKSDETLKNTIQNMELLVKQRTEDLSKTNEQLQRAQAVGQIGSWSLDFTTNRLEWSDETYRMFGIPRDDGTSMETLVAVVHPDDRDFVMKAWGAAVEGMAYNIEHRIVVRGEIRWVRERAQIERDWEGRAIIAIGTVQDITDRKKAEDLLRESEEKLQKIIDSSSTVIFVKDLDGRFLLINSLYEKLFHISKDDIVGKTDYDIFPMEVAKLLRYADLEVFKANKPLEVEEKVPQDDGIHDYIAMKFPLYDAEGKPYAVCGIATDITDRKKMELYLAETKERYDLATSVGNIGVWDLNMVSGKLVWNDEVFKILELSKGEMEPSYEKFVSFVHPDDRKSFTDAVTDALHSRLPFNREYRVLLPNGKVRVCHAIGKATFDESGRPVRMMGTFHDITERKQAEASMAESEARFRQLADATFEGIAISERGRLLDVNTQLIEMLGYENVSEVIGKTALDFTAPQFHELTANNIAADYARPYESMLIRKDATAFPVEVHGKTMMRDGRKIRITAIQDITERKKAEDQIKQSLREKESLLREIHHRVKNNLAIVTGLIALQARTIQDAAVKQLFEESKQRVKSMSLVHEKLYQTKDLSSINFAEYIESIVSEIVAMYRIDTNTITANMNVEDIELDLEAAVPCGLIINELLTNAFKYAFPNNRKGIISIHFIKADQTYTLTIKDNGVGLPEGFDYQKSDTLGLQLVTALTGQLDGTLQIKSEDGMETVVMFPVKGE</sequence>
<dbReference type="PROSITE" id="PS50113">
    <property type="entry name" value="PAC"/>
    <property type="match status" value="4"/>
</dbReference>
<evidence type="ECO:0000259" key="9">
    <source>
        <dbReference type="PROSITE" id="PS50113"/>
    </source>
</evidence>
<evidence type="ECO:0000313" key="10">
    <source>
        <dbReference type="EMBL" id="KJU84501.1"/>
    </source>
</evidence>
<keyword evidence="6" id="KW-0472">Membrane</keyword>
<dbReference type="SUPFAM" id="SSF55874">
    <property type="entry name" value="ATPase domain of HSP90 chaperone/DNA topoisomerase II/histidine kinase"/>
    <property type="match status" value="1"/>
</dbReference>
<dbReference type="AlphaFoldDB" id="A0A0F3GRH0"/>